<gene>
    <name evidence="3" type="ORF">E4031_04940</name>
    <name evidence="2" type="ORF">E4Z98_08865</name>
</gene>
<organism evidence="3 5">
    <name type="scientific">Vagococcus xieshaowenii</name>
    <dbReference type="NCBI Taxonomy" id="2562451"/>
    <lineage>
        <taxon>Bacteria</taxon>
        <taxon>Bacillati</taxon>
        <taxon>Bacillota</taxon>
        <taxon>Bacilli</taxon>
        <taxon>Lactobacillales</taxon>
        <taxon>Enterococcaceae</taxon>
        <taxon>Vagococcus</taxon>
    </lineage>
</organism>
<feature type="transmembrane region" description="Helical" evidence="1">
    <location>
        <begin position="36"/>
        <end position="54"/>
    </location>
</feature>
<protein>
    <submittedName>
        <fullName evidence="3">Uncharacterized protein</fullName>
    </submittedName>
</protein>
<feature type="transmembrane region" description="Helical" evidence="1">
    <location>
        <begin position="95"/>
        <end position="112"/>
    </location>
</feature>
<keyword evidence="4" id="KW-1185">Reference proteome</keyword>
<dbReference type="Proteomes" id="UP000296883">
    <property type="component" value="Chromosome"/>
</dbReference>
<evidence type="ECO:0000313" key="4">
    <source>
        <dbReference type="Proteomes" id="UP000296883"/>
    </source>
</evidence>
<dbReference type="EMBL" id="SRHU01000019">
    <property type="protein sequence ID" value="TFZ41541.1"/>
    <property type="molecule type" value="Genomic_DNA"/>
</dbReference>
<keyword evidence="1" id="KW-0472">Membrane</keyword>
<sequence>MTTSLGIATLCGSFIFPFMIRMSWGKMVDNWGPIGGWMAALFIVGTAWCLNHGISTPMITQSGAAWVDQGLAAGVGVWVASSIVGGNIKKSIPKVVAAILAGIVGGFLLSLFL</sequence>
<evidence type="ECO:0000313" key="5">
    <source>
        <dbReference type="Proteomes" id="UP000297725"/>
    </source>
</evidence>
<name>A0AAJ5JL51_9ENTE</name>
<proteinExistence type="predicted"/>
<evidence type="ECO:0000313" key="2">
    <source>
        <dbReference type="EMBL" id="QCA29420.1"/>
    </source>
</evidence>
<reference evidence="2 4" key="2">
    <citation type="journal article" date="2020" name="Int. J. Syst. Evol. Microbiol.">
        <title>Vagococcus xieshaowenii sp. nov., isolated from snow finch (Montifringilla taczanowskii) cloacal content.</title>
        <authorList>
            <person name="Ge Y."/>
            <person name="Yang J."/>
            <person name="Lai X.H."/>
            <person name="Zhang G."/>
            <person name="Jin D."/>
            <person name="Lu S."/>
            <person name="Wang B."/>
            <person name="Huang Y."/>
            <person name="Huang Y."/>
            <person name="Ren Z."/>
            <person name="Zhang X."/>
            <person name="Xu J."/>
        </authorList>
    </citation>
    <scope>NUCLEOTIDE SEQUENCE [LARGE SCALE GENOMIC DNA]</scope>
    <source>
        <strain evidence="4">personal::cf-49</strain>
        <strain evidence="2">Personal::cf-49</strain>
    </source>
</reference>
<keyword evidence="1" id="KW-1133">Transmembrane helix</keyword>
<dbReference type="InterPro" id="IPR054200">
    <property type="entry name" value="DUF6905"/>
</dbReference>
<keyword evidence="1" id="KW-0812">Transmembrane</keyword>
<dbReference type="Pfam" id="PF21846">
    <property type="entry name" value="DUF6905"/>
    <property type="match status" value="1"/>
</dbReference>
<evidence type="ECO:0000313" key="3">
    <source>
        <dbReference type="EMBL" id="TFZ41541.1"/>
    </source>
</evidence>
<feature type="transmembrane region" description="Helical" evidence="1">
    <location>
        <begin position="66"/>
        <end position="88"/>
    </location>
</feature>
<accession>A0AAJ5JL51</accession>
<dbReference type="Proteomes" id="UP000297725">
    <property type="component" value="Unassembled WGS sequence"/>
</dbReference>
<dbReference type="EMBL" id="CP038865">
    <property type="protein sequence ID" value="QCA29420.1"/>
    <property type="molecule type" value="Genomic_DNA"/>
</dbReference>
<dbReference type="RefSeq" id="WP_135254333.1">
    <property type="nucleotide sequence ID" value="NZ_CP038865.1"/>
</dbReference>
<evidence type="ECO:0000256" key="1">
    <source>
        <dbReference type="SAM" id="Phobius"/>
    </source>
</evidence>
<dbReference type="AlphaFoldDB" id="A0AAJ5JL51"/>
<reference evidence="3 5" key="1">
    <citation type="submission" date="2019-03" db="EMBL/GenBank/DDBJ databases">
        <title>Vagococcus sp. was isolated fron gut of Carduelis flavirostris.</title>
        <authorList>
            <person name="Ge Y."/>
        </authorList>
    </citation>
    <scope>NUCLEOTIDE SEQUENCE [LARGE SCALE GENOMIC DNA]</scope>
    <source>
        <strain evidence="3 5">CF-210</strain>
    </source>
</reference>
<feature type="transmembrane region" description="Helical" evidence="1">
    <location>
        <begin position="6"/>
        <end position="24"/>
    </location>
</feature>